<evidence type="ECO:0000256" key="4">
    <source>
        <dbReference type="RuleBase" id="RU367119"/>
    </source>
</evidence>
<feature type="domain" description="PBP" evidence="5">
    <location>
        <begin position="45"/>
        <end position="273"/>
    </location>
</feature>
<evidence type="ECO:0000259" key="5">
    <source>
        <dbReference type="Pfam" id="PF12849"/>
    </source>
</evidence>
<dbReference type="Pfam" id="PF12849">
    <property type="entry name" value="PBP_like_2"/>
    <property type="match status" value="1"/>
</dbReference>
<dbReference type="InterPro" id="IPR024370">
    <property type="entry name" value="PBP_domain"/>
</dbReference>
<keyword evidence="3" id="KW-0732">Signal</keyword>
<dbReference type="PANTHER" id="PTHR30570:SF1">
    <property type="entry name" value="PHOSPHATE-BINDING PROTEIN PSTS"/>
    <property type="match status" value="1"/>
</dbReference>
<evidence type="ECO:0000313" key="6">
    <source>
        <dbReference type="EMBL" id="HHS30568.1"/>
    </source>
</evidence>
<evidence type="ECO:0000256" key="1">
    <source>
        <dbReference type="ARBA" id="ARBA00008725"/>
    </source>
</evidence>
<dbReference type="GO" id="GO:0006817">
    <property type="term" value="P:phosphate ion transport"/>
    <property type="evidence" value="ECO:0007669"/>
    <property type="project" value="UniProtKB-UniRule"/>
</dbReference>
<comment type="similarity">
    <text evidence="1 4">Belongs to the PstS family.</text>
</comment>
<keyword evidence="2 4" id="KW-0813">Transport</keyword>
<accession>A0A7V6A646</accession>
<dbReference type="GO" id="GO:0042301">
    <property type="term" value="F:phosphate ion binding"/>
    <property type="evidence" value="ECO:0007669"/>
    <property type="project" value="UniProtKB-UniRule"/>
</dbReference>
<comment type="caution">
    <text evidence="6">The sequence shown here is derived from an EMBL/GenBank/DDBJ whole genome shotgun (WGS) entry which is preliminary data.</text>
</comment>
<dbReference type="SUPFAM" id="SSF53850">
    <property type="entry name" value="Periplasmic binding protein-like II"/>
    <property type="match status" value="1"/>
</dbReference>
<evidence type="ECO:0000256" key="2">
    <source>
        <dbReference type="ARBA" id="ARBA00022448"/>
    </source>
</evidence>
<protein>
    <recommendedName>
        <fullName evidence="4">Phosphate-binding protein</fullName>
    </recommendedName>
</protein>
<organism evidence="6">
    <name type="scientific">Desulfobacca acetoxidans</name>
    <dbReference type="NCBI Taxonomy" id="60893"/>
    <lineage>
        <taxon>Bacteria</taxon>
        <taxon>Pseudomonadati</taxon>
        <taxon>Thermodesulfobacteriota</taxon>
        <taxon>Desulfobaccia</taxon>
        <taxon>Desulfobaccales</taxon>
        <taxon>Desulfobaccaceae</taxon>
        <taxon>Desulfobacca</taxon>
    </lineage>
</organism>
<reference evidence="6" key="1">
    <citation type="journal article" date="2020" name="mSystems">
        <title>Genome- and Community-Level Interaction Insights into Carbon Utilization and Element Cycling Functions of Hydrothermarchaeota in Hydrothermal Sediment.</title>
        <authorList>
            <person name="Zhou Z."/>
            <person name="Liu Y."/>
            <person name="Xu W."/>
            <person name="Pan J."/>
            <person name="Luo Z.H."/>
            <person name="Li M."/>
        </authorList>
    </citation>
    <scope>NUCLEOTIDE SEQUENCE [LARGE SCALE GENOMIC DNA]</scope>
    <source>
        <strain evidence="6">SpSt-767</strain>
    </source>
</reference>
<dbReference type="AlphaFoldDB" id="A0A7V6A646"/>
<gene>
    <name evidence="6" type="ORF">ENV52_12815</name>
</gene>
<sequence>MSRNYLHRIKGLFEFPSPSGRLILALLTAVLLLFAGLTGGGCGRQQTQKAVCIAGSTSVEPFAEKLAEVYMHRHPHIRIDVQGGGSSAGIFAAEQGAADLGASSRELIGKEKKLQEIPIAYDGIAIIVNKQNPLTNLSLNQVRQIFQGEITEWSQLKLPPHPIDIITREEGSGTRNAFEEMVMGEQAEITPMALVQDSNGSVREIVADDPYSIGYISMGLVDNRVKALSVDGIAPTRENVKNRSYKLVRRFLLVSRGLQPGSCQDFVNFILSAQGQSLLESEGLVGVGD</sequence>
<dbReference type="NCBIfam" id="TIGR02136">
    <property type="entry name" value="ptsS_2"/>
    <property type="match status" value="1"/>
</dbReference>
<dbReference type="PANTHER" id="PTHR30570">
    <property type="entry name" value="PERIPLASMIC PHOSPHATE BINDING COMPONENT OF PHOSPHATE ABC TRANSPORTER"/>
    <property type="match status" value="1"/>
</dbReference>
<dbReference type="Gene3D" id="3.40.190.10">
    <property type="entry name" value="Periplasmic binding protein-like II"/>
    <property type="match status" value="2"/>
</dbReference>
<dbReference type="InterPro" id="IPR050811">
    <property type="entry name" value="Phosphate_ABC_transporter"/>
</dbReference>
<keyword evidence="4" id="KW-0592">Phosphate transport</keyword>
<name>A0A7V6A646_9BACT</name>
<dbReference type="EMBL" id="DTGR01000200">
    <property type="protein sequence ID" value="HHS30568.1"/>
    <property type="molecule type" value="Genomic_DNA"/>
</dbReference>
<dbReference type="InterPro" id="IPR011862">
    <property type="entry name" value="Phos-bd"/>
</dbReference>
<evidence type="ECO:0000256" key="3">
    <source>
        <dbReference type="ARBA" id="ARBA00022729"/>
    </source>
</evidence>
<proteinExistence type="inferred from homology"/>
<comment type="function">
    <text evidence="4">Involved in the system for phosphate transport across the cytoplasmic membrane.</text>
</comment>
<dbReference type="CDD" id="cd13653">
    <property type="entry name" value="PBP2_phosphate_like_1"/>
    <property type="match status" value="1"/>
</dbReference>